<dbReference type="SUPFAM" id="SSF52087">
    <property type="entry name" value="CRAL/TRIO domain"/>
    <property type="match status" value="1"/>
</dbReference>
<feature type="region of interest" description="Disordered" evidence="4">
    <location>
        <begin position="540"/>
        <end position="593"/>
    </location>
</feature>
<evidence type="ECO:0000256" key="4">
    <source>
        <dbReference type="SAM" id="MobiDB-lite"/>
    </source>
</evidence>
<keyword evidence="7" id="KW-1185">Reference proteome</keyword>
<sequence length="593" mass="63145">MGDKEESPYPPRTDGYVDCLNKVQEAALDHLCKQLPSALEGLAAENLTLWGVSLADLANDQHQVGDFQQTGKPEAATDGAELAKQQLDAVSKDLKVFWEPGRAQKVVLLKFLRARQFDVQAALTMLVNCLKWRRDFDVAGLPSEMFPPQLAAAGQLSGRDRAGNPVTYNYYGSELDLGSVFGSPGGVATFVRWRVKLMEQAVGLLDFEGGFEHVTQVHDYSGAAMFGMNSQVKAASRQIIKLFQDNYPEMLSAKLFLNVPRVMEFVFGIFSAFCDAATRAKFVMASPARARSVLLQYIDPAQMPSRFGGFLETCSVPPNRGRANSFSHGSKKLMLKPGASYVTSKLVVPDSEVVWCFCTTGPEITVSVLFRPQDNGEAAAAAARLGDYVPGAAHPNSRYGDAQNITESFQMAISKDAGCGRLVLGCSGEVVMTLENKGTTGFFTSTQPVTVHYSLLASDVGPFDNSQALHQRCGLGAECNPDAPPSGNLFSGQARPLDWRSRMQSYKSMGCSSFASNDVNGEPSAMEMAAAAAVAAVGGAPGSPWGGSDASGSLPRAQGQQVHPSGNGSTSGVAPVATSRFATGGRGERDGVA</sequence>
<comment type="caution">
    <text evidence="6">The sequence shown here is derived from an EMBL/GenBank/DDBJ whole genome shotgun (WGS) entry which is preliminary data.</text>
</comment>
<dbReference type="InterPro" id="IPR044834">
    <property type="entry name" value="PATL"/>
</dbReference>
<keyword evidence="3" id="KW-0472">Membrane</keyword>
<dbReference type="InterPro" id="IPR001251">
    <property type="entry name" value="CRAL-TRIO_dom"/>
</dbReference>
<dbReference type="PANTHER" id="PTHR45932:SF17">
    <property type="entry name" value="CELLULAR RETINALDEHYDE-BINDING_TRIPLE FUNCTION DOMAIN-CONTAINING PROTEIN"/>
    <property type="match status" value="1"/>
</dbReference>
<dbReference type="SUPFAM" id="SSF46938">
    <property type="entry name" value="CRAL/TRIO N-terminal domain"/>
    <property type="match status" value="1"/>
</dbReference>
<dbReference type="Pfam" id="PF00650">
    <property type="entry name" value="CRAL_TRIO"/>
    <property type="match status" value="1"/>
</dbReference>
<organism evidence="6 7">
    <name type="scientific">Volvox africanus</name>
    <dbReference type="NCBI Taxonomy" id="51714"/>
    <lineage>
        <taxon>Eukaryota</taxon>
        <taxon>Viridiplantae</taxon>
        <taxon>Chlorophyta</taxon>
        <taxon>core chlorophytes</taxon>
        <taxon>Chlorophyceae</taxon>
        <taxon>CS clade</taxon>
        <taxon>Chlamydomonadales</taxon>
        <taxon>Volvocaceae</taxon>
        <taxon>Volvox</taxon>
    </lineage>
</organism>
<dbReference type="CDD" id="cd00170">
    <property type="entry name" value="SEC14"/>
    <property type="match status" value="1"/>
</dbReference>
<dbReference type="Gene3D" id="3.40.525.10">
    <property type="entry name" value="CRAL-TRIO lipid binding domain"/>
    <property type="match status" value="1"/>
</dbReference>
<feature type="compositionally biased region" description="Polar residues" evidence="4">
    <location>
        <begin position="558"/>
        <end position="572"/>
    </location>
</feature>
<evidence type="ECO:0000313" key="6">
    <source>
        <dbReference type="EMBL" id="GLI67879.1"/>
    </source>
</evidence>
<keyword evidence="2" id="KW-0813">Transport</keyword>
<dbReference type="SMART" id="SM01100">
    <property type="entry name" value="CRAL_TRIO_N"/>
    <property type="match status" value="1"/>
</dbReference>
<name>A0ABQ5SEK5_9CHLO</name>
<evidence type="ECO:0000256" key="3">
    <source>
        <dbReference type="ARBA" id="ARBA00023136"/>
    </source>
</evidence>
<dbReference type="InterPro" id="IPR011074">
    <property type="entry name" value="CRAL/TRIO_N_dom"/>
</dbReference>
<dbReference type="Proteomes" id="UP001165090">
    <property type="component" value="Unassembled WGS sequence"/>
</dbReference>
<evidence type="ECO:0000256" key="1">
    <source>
        <dbReference type="ARBA" id="ARBA00004370"/>
    </source>
</evidence>
<evidence type="ECO:0000256" key="2">
    <source>
        <dbReference type="ARBA" id="ARBA00022448"/>
    </source>
</evidence>
<accession>A0ABQ5SEK5</accession>
<dbReference type="EMBL" id="BSDZ01000079">
    <property type="protein sequence ID" value="GLI67879.1"/>
    <property type="molecule type" value="Genomic_DNA"/>
</dbReference>
<dbReference type="InterPro" id="IPR036273">
    <property type="entry name" value="CRAL/TRIO_N_dom_sf"/>
</dbReference>
<evidence type="ECO:0000259" key="5">
    <source>
        <dbReference type="PROSITE" id="PS50191"/>
    </source>
</evidence>
<comment type="subcellular location">
    <subcellularLocation>
        <location evidence="1">Membrane</location>
    </subcellularLocation>
</comment>
<dbReference type="Pfam" id="PF03765">
    <property type="entry name" value="CRAL_TRIO_N"/>
    <property type="match status" value="1"/>
</dbReference>
<feature type="domain" description="CRAL-TRIO" evidence="5">
    <location>
        <begin position="156"/>
        <end position="315"/>
    </location>
</feature>
<dbReference type="SMART" id="SM00516">
    <property type="entry name" value="SEC14"/>
    <property type="match status" value="1"/>
</dbReference>
<dbReference type="PANTHER" id="PTHR45932">
    <property type="entry name" value="PATELLIN-1"/>
    <property type="match status" value="1"/>
</dbReference>
<gene>
    <name evidence="6" type="ORF">VaNZ11_012169</name>
</gene>
<dbReference type="InterPro" id="IPR036865">
    <property type="entry name" value="CRAL-TRIO_dom_sf"/>
</dbReference>
<evidence type="ECO:0000313" key="7">
    <source>
        <dbReference type="Proteomes" id="UP001165090"/>
    </source>
</evidence>
<reference evidence="6 7" key="1">
    <citation type="journal article" date="2023" name="IScience">
        <title>Expanded male sex-determining region conserved during the evolution of homothallism in the green alga Volvox.</title>
        <authorList>
            <person name="Yamamoto K."/>
            <person name="Matsuzaki R."/>
            <person name="Mahakham W."/>
            <person name="Heman W."/>
            <person name="Sekimoto H."/>
            <person name="Kawachi M."/>
            <person name="Minakuchi Y."/>
            <person name="Toyoda A."/>
            <person name="Nozaki H."/>
        </authorList>
    </citation>
    <scope>NUCLEOTIDE SEQUENCE [LARGE SCALE GENOMIC DNA]</scope>
    <source>
        <strain evidence="6 7">NIES-4468</strain>
    </source>
</reference>
<dbReference type="PROSITE" id="PS50191">
    <property type="entry name" value="CRAL_TRIO"/>
    <property type="match status" value="1"/>
</dbReference>
<protein>
    <recommendedName>
        <fullName evidence="5">CRAL-TRIO domain-containing protein</fullName>
    </recommendedName>
</protein>
<proteinExistence type="predicted"/>